<dbReference type="Pfam" id="PF00703">
    <property type="entry name" value="Glyco_hydro_2"/>
    <property type="match status" value="1"/>
</dbReference>
<organism evidence="5">
    <name type="scientific">marine sediment metagenome</name>
    <dbReference type="NCBI Taxonomy" id="412755"/>
    <lineage>
        <taxon>unclassified sequences</taxon>
        <taxon>metagenomes</taxon>
        <taxon>ecological metagenomes</taxon>
    </lineage>
</organism>
<evidence type="ECO:0000256" key="1">
    <source>
        <dbReference type="ARBA" id="ARBA00022801"/>
    </source>
</evidence>
<dbReference type="InterPro" id="IPR013783">
    <property type="entry name" value="Ig-like_fold"/>
</dbReference>
<evidence type="ECO:0008006" key="6">
    <source>
        <dbReference type="Google" id="ProtNLM"/>
    </source>
</evidence>
<gene>
    <name evidence="5" type="ORF">S01H1_69156</name>
</gene>
<dbReference type="Gene3D" id="2.60.40.10">
    <property type="entry name" value="Immunoglobulins"/>
    <property type="match status" value="1"/>
</dbReference>
<evidence type="ECO:0000259" key="4">
    <source>
        <dbReference type="Pfam" id="PF22666"/>
    </source>
</evidence>
<dbReference type="InterPro" id="IPR008979">
    <property type="entry name" value="Galactose-bd-like_sf"/>
</dbReference>
<dbReference type="GO" id="GO:0005975">
    <property type="term" value="P:carbohydrate metabolic process"/>
    <property type="evidence" value="ECO:0007669"/>
    <property type="project" value="InterPro"/>
</dbReference>
<feature type="non-terminal residue" evidence="5">
    <location>
        <position position="1"/>
    </location>
</feature>
<dbReference type="SUPFAM" id="SSF49303">
    <property type="entry name" value="beta-Galactosidase/glucuronidase domain"/>
    <property type="match status" value="1"/>
</dbReference>
<dbReference type="AlphaFoldDB" id="X0X3Y5"/>
<dbReference type="EMBL" id="BARS01045894">
    <property type="protein sequence ID" value="GAG37725.1"/>
    <property type="molecule type" value="Genomic_DNA"/>
</dbReference>
<evidence type="ECO:0000256" key="2">
    <source>
        <dbReference type="ARBA" id="ARBA00023295"/>
    </source>
</evidence>
<dbReference type="SUPFAM" id="SSF49785">
    <property type="entry name" value="Galactose-binding domain-like"/>
    <property type="match status" value="1"/>
</dbReference>
<keyword evidence="2" id="KW-0326">Glycosidase</keyword>
<feature type="domain" description="Beta-mannosidase-like galactose-binding" evidence="4">
    <location>
        <begin position="13"/>
        <end position="84"/>
    </location>
</feature>
<keyword evidence="1" id="KW-0378">Hydrolase</keyword>
<evidence type="ECO:0000313" key="5">
    <source>
        <dbReference type="EMBL" id="GAG37725.1"/>
    </source>
</evidence>
<reference evidence="5" key="1">
    <citation type="journal article" date="2014" name="Front. Microbiol.">
        <title>High frequency of phylogenetically diverse reductive dehalogenase-homologous genes in deep subseafloor sedimentary metagenomes.</title>
        <authorList>
            <person name="Kawai M."/>
            <person name="Futagami T."/>
            <person name="Toyoda A."/>
            <person name="Takaki Y."/>
            <person name="Nishi S."/>
            <person name="Hori S."/>
            <person name="Arai W."/>
            <person name="Tsubouchi T."/>
            <person name="Morono Y."/>
            <person name="Uchiyama I."/>
            <person name="Ito T."/>
            <person name="Fujiyama A."/>
            <person name="Inagaki F."/>
            <person name="Takami H."/>
        </authorList>
    </citation>
    <scope>NUCLEOTIDE SEQUENCE</scope>
    <source>
        <strain evidence="5">Expedition CK06-06</strain>
    </source>
</reference>
<dbReference type="InterPro" id="IPR036156">
    <property type="entry name" value="Beta-gal/glucu_dom_sf"/>
</dbReference>
<dbReference type="InterPro" id="IPR054593">
    <property type="entry name" value="Beta-mannosidase-like_N2"/>
</dbReference>
<feature type="domain" description="Glycoside hydrolase family 2 immunoglobulin-like beta-sandwich" evidence="3">
    <location>
        <begin position="121"/>
        <end position="235"/>
    </location>
</feature>
<dbReference type="PANTHER" id="PTHR43536">
    <property type="entry name" value="MANNOSYLGLYCOPROTEIN ENDO-BETA-MANNOSIDASE"/>
    <property type="match status" value="1"/>
</dbReference>
<dbReference type="Gene3D" id="2.60.120.260">
    <property type="entry name" value="Galactose-binding domain-like"/>
    <property type="match status" value="1"/>
</dbReference>
<dbReference type="Pfam" id="PF22666">
    <property type="entry name" value="Glyco_hydro_2_N2"/>
    <property type="match status" value="1"/>
</dbReference>
<dbReference type="InterPro" id="IPR043534">
    <property type="entry name" value="EBDG/EBM"/>
</dbReference>
<proteinExistence type="predicted"/>
<comment type="caution">
    <text evidence="5">The sequence shown here is derived from an EMBL/GenBank/DDBJ whole genome shotgun (WGS) entry which is preliminary data.</text>
</comment>
<sequence length="247" mass="28454">NLEKIPTEPFEFSWWYRKEFDLQGNKPFEHVRLEFDGINYKANIWLNGKQIASSDSILGAFRIFKLDITKTVKSGKNILAVEVFPPKPSDFTIGFVDWNPRPPDQNMGIWRPVKLHLNGPVSINNPFVTSEINLETLKEAALTITTDLVNHSDQAVSGTLKGELEEIEFSQKLLLKPNESKTVRFSPEQFEELTLFQARLWWPNNLGAQNLYKLKLSFLIDNRVSDEQTISFGIREVSDYVNEEGHR</sequence>
<dbReference type="InterPro" id="IPR006102">
    <property type="entry name" value="Ig-like_GH2"/>
</dbReference>
<feature type="non-terminal residue" evidence="5">
    <location>
        <position position="247"/>
    </location>
</feature>
<name>X0X3Y5_9ZZZZ</name>
<dbReference type="GO" id="GO:0004553">
    <property type="term" value="F:hydrolase activity, hydrolyzing O-glycosyl compounds"/>
    <property type="evidence" value="ECO:0007669"/>
    <property type="project" value="InterPro"/>
</dbReference>
<evidence type="ECO:0000259" key="3">
    <source>
        <dbReference type="Pfam" id="PF00703"/>
    </source>
</evidence>
<accession>X0X3Y5</accession>
<protein>
    <recommendedName>
        <fullName evidence="6">Exo-1,4-beta-D-glucosaminidase</fullName>
    </recommendedName>
</protein>
<dbReference type="PANTHER" id="PTHR43536:SF1">
    <property type="entry name" value="MANNOSYLGLYCOPROTEIN ENDO-BETA-MANNOSIDASE"/>
    <property type="match status" value="1"/>
</dbReference>